<protein>
    <submittedName>
        <fullName evidence="2">Uncharacterized protein</fullName>
    </submittedName>
</protein>
<comment type="caution">
    <text evidence="2">The sequence shown here is derived from an EMBL/GenBank/DDBJ whole genome shotgun (WGS) entry which is preliminary data.</text>
</comment>
<evidence type="ECO:0000256" key="1">
    <source>
        <dbReference type="SAM" id="MobiDB-lite"/>
    </source>
</evidence>
<name>A0A5B7GYA7_PORTR</name>
<dbReference type="EMBL" id="VSRR010022806">
    <property type="protein sequence ID" value="MPC65000.1"/>
    <property type="molecule type" value="Genomic_DNA"/>
</dbReference>
<evidence type="ECO:0000313" key="3">
    <source>
        <dbReference type="Proteomes" id="UP000324222"/>
    </source>
</evidence>
<dbReference type="Proteomes" id="UP000324222">
    <property type="component" value="Unassembled WGS sequence"/>
</dbReference>
<feature type="compositionally biased region" description="Polar residues" evidence="1">
    <location>
        <begin position="53"/>
        <end position="66"/>
    </location>
</feature>
<feature type="region of interest" description="Disordered" evidence="1">
    <location>
        <begin position="53"/>
        <end position="75"/>
    </location>
</feature>
<evidence type="ECO:0000313" key="2">
    <source>
        <dbReference type="EMBL" id="MPC65000.1"/>
    </source>
</evidence>
<proteinExistence type="predicted"/>
<keyword evidence="3" id="KW-1185">Reference proteome</keyword>
<sequence length="105" mass="11529">MKRGAVHCEGGSEGLILYPSAVALVTLGQTQVSRSGVFLSNEEKVNRELVSGSQVPISWQSGSQSSDRTDHGKPVWQRNFTVDTPIFWPCAPPPTTSAWCLVWRE</sequence>
<organism evidence="2 3">
    <name type="scientific">Portunus trituberculatus</name>
    <name type="common">Swimming crab</name>
    <name type="synonym">Neptunus trituberculatus</name>
    <dbReference type="NCBI Taxonomy" id="210409"/>
    <lineage>
        <taxon>Eukaryota</taxon>
        <taxon>Metazoa</taxon>
        <taxon>Ecdysozoa</taxon>
        <taxon>Arthropoda</taxon>
        <taxon>Crustacea</taxon>
        <taxon>Multicrustacea</taxon>
        <taxon>Malacostraca</taxon>
        <taxon>Eumalacostraca</taxon>
        <taxon>Eucarida</taxon>
        <taxon>Decapoda</taxon>
        <taxon>Pleocyemata</taxon>
        <taxon>Brachyura</taxon>
        <taxon>Eubrachyura</taxon>
        <taxon>Portunoidea</taxon>
        <taxon>Portunidae</taxon>
        <taxon>Portuninae</taxon>
        <taxon>Portunus</taxon>
    </lineage>
</organism>
<reference evidence="2 3" key="1">
    <citation type="submission" date="2019-05" db="EMBL/GenBank/DDBJ databases">
        <title>Another draft genome of Portunus trituberculatus and its Hox gene families provides insights of decapod evolution.</title>
        <authorList>
            <person name="Jeong J.-H."/>
            <person name="Song I."/>
            <person name="Kim S."/>
            <person name="Choi T."/>
            <person name="Kim D."/>
            <person name="Ryu S."/>
            <person name="Kim W."/>
        </authorList>
    </citation>
    <scope>NUCLEOTIDE SEQUENCE [LARGE SCALE GENOMIC DNA]</scope>
    <source>
        <tissue evidence="2">Muscle</tissue>
    </source>
</reference>
<dbReference type="AlphaFoldDB" id="A0A5B7GYA7"/>
<accession>A0A5B7GYA7</accession>
<gene>
    <name evidence="2" type="ORF">E2C01_059123</name>
</gene>